<name>A0A2N5NFK0_MEDGN</name>
<keyword evidence="4 7" id="KW-0812">Transmembrane</keyword>
<organism evidence="9 10">
    <name type="scientific">Mediterraneibacter gnavus</name>
    <name type="common">Ruminococcus gnavus</name>
    <dbReference type="NCBI Taxonomy" id="33038"/>
    <lineage>
        <taxon>Bacteria</taxon>
        <taxon>Bacillati</taxon>
        <taxon>Bacillota</taxon>
        <taxon>Clostridia</taxon>
        <taxon>Lachnospirales</taxon>
        <taxon>Lachnospiraceae</taxon>
        <taxon>Mediterraneibacter</taxon>
    </lineage>
</organism>
<keyword evidence="3" id="KW-0997">Cell inner membrane</keyword>
<keyword evidence="6 7" id="KW-0472">Membrane</keyword>
<evidence type="ECO:0000256" key="3">
    <source>
        <dbReference type="ARBA" id="ARBA00022519"/>
    </source>
</evidence>
<evidence type="ECO:0000256" key="5">
    <source>
        <dbReference type="ARBA" id="ARBA00022989"/>
    </source>
</evidence>
<feature type="transmembrane region" description="Helical" evidence="7">
    <location>
        <begin position="314"/>
        <end position="342"/>
    </location>
</feature>
<evidence type="ECO:0000256" key="7">
    <source>
        <dbReference type="SAM" id="Phobius"/>
    </source>
</evidence>
<evidence type="ECO:0000259" key="8">
    <source>
        <dbReference type="Pfam" id="PF06808"/>
    </source>
</evidence>
<keyword evidence="2" id="KW-1003">Cell membrane</keyword>
<feature type="transmembrane region" description="Helical" evidence="7">
    <location>
        <begin position="165"/>
        <end position="189"/>
    </location>
</feature>
<sequence length="449" mass="47107">MVVLLVIMLAIGVSISVAVGLSSALAMLCMLDANISFATSAQRLFAGANSFSLIAIPFFILAGNIMNNGGIAERIVNVAKVVAGRMPGALAQSNVVANMLFGAISGSGAAAAAAMGGTIGPMEKKEGYDPVYSAGVNIASAPTGMLIPPSNLMIVYSTIAGSVSVAALFMGGYVPGILWGLLVMFLAGVKAKKCGYVAERRIPAKDAMKIILDAIPSLLLIVIIIGGIMCGVFTATEASAVAVAYAFVLSLIYKKVNLKGMIKIVVDSAKMTGIITFMIGLSSIMSWVMAFTGLPDLIANGMLSITENRYVILILMNIILLIVGTFMDPTPAVLIFTPIFLPICQTFGMHPVQFGIMVTLNLCIGTITPPVGSILFTGAKVGNVKIEQVFKELLPYFGVILIVLLLTTYIPAISMTLPTAAGLIQQGERRYGKIIMPVAFESFDGLSER</sequence>
<feature type="transmembrane region" description="Helical" evidence="7">
    <location>
        <begin position="95"/>
        <end position="119"/>
    </location>
</feature>
<proteinExistence type="predicted"/>
<protein>
    <recommendedName>
        <fullName evidence="8">TRAP C4-dicarboxylate transport system permease DctM subunit domain-containing protein</fullName>
    </recommendedName>
</protein>
<dbReference type="AlphaFoldDB" id="A0A2N5NFK0"/>
<evidence type="ECO:0000313" key="10">
    <source>
        <dbReference type="Proteomes" id="UP000234849"/>
    </source>
</evidence>
<feature type="transmembrane region" description="Helical" evidence="7">
    <location>
        <begin position="210"/>
        <end position="229"/>
    </location>
</feature>
<evidence type="ECO:0000256" key="6">
    <source>
        <dbReference type="ARBA" id="ARBA00023136"/>
    </source>
</evidence>
<evidence type="ECO:0000256" key="2">
    <source>
        <dbReference type="ARBA" id="ARBA00022475"/>
    </source>
</evidence>
<gene>
    <name evidence="9" type="ORF">CDL18_12605</name>
</gene>
<dbReference type="Proteomes" id="UP000234849">
    <property type="component" value="Unassembled WGS sequence"/>
</dbReference>
<dbReference type="PIRSF" id="PIRSF006066">
    <property type="entry name" value="HI0050"/>
    <property type="match status" value="1"/>
</dbReference>
<dbReference type="Pfam" id="PF06808">
    <property type="entry name" value="DctM"/>
    <property type="match status" value="1"/>
</dbReference>
<dbReference type="EMBL" id="NIHM01000020">
    <property type="protein sequence ID" value="PLT53268.1"/>
    <property type="molecule type" value="Genomic_DNA"/>
</dbReference>
<feature type="transmembrane region" description="Helical" evidence="7">
    <location>
        <begin position="43"/>
        <end position="62"/>
    </location>
</feature>
<dbReference type="PANTHER" id="PTHR33362">
    <property type="entry name" value="SIALIC ACID TRAP TRANSPORTER PERMEASE PROTEIN SIAT-RELATED"/>
    <property type="match status" value="1"/>
</dbReference>
<dbReference type="GO" id="GO:0005886">
    <property type="term" value="C:plasma membrane"/>
    <property type="evidence" value="ECO:0007669"/>
    <property type="project" value="UniProtKB-SubCell"/>
</dbReference>
<evidence type="ECO:0000256" key="1">
    <source>
        <dbReference type="ARBA" id="ARBA00004429"/>
    </source>
</evidence>
<feature type="transmembrane region" description="Helical" evidence="7">
    <location>
        <begin position="354"/>
        <end position="376"/>
    </location>
</feature>
<feature type="transmembrane region" description="Helical" evidence="7">
    <location>
        <begin position="235"/>
        <end position="253"/>
    </location>
</feature>
<comment type="subcellular location">
    <subcellularLocation>
        <location evidence="1">Cell inner membrane</location>
        <topology evidence="1">Multi-pass membrane protein</topology>
    </subcellularLocation>
</comment>
<evidence type="ECO:0000313" key="9">
    <source>
        <dbReference type="EMBL" id="PLT53268.1"/>
    </source>
</evidence>
<accession>A0A2N5NFK0</accession>
<feature type="transmembrane region" description="Helical" evidence="7">
    <location>
        <begin position="6"/>
        <end position="31"/>
    </location>
</feature>
<dbReference type="InterPro" id="IPR004681">
    <property type="entry name" value="TRAP_DctM"/>
</dbReference>
<dbReference type="RefSeq" id="WP_101880094.1">
    <property type="nucleotide sequence ID" value="NZ_NIHM01000020.1"/>
</dbReference>
<keyword evidence="5 7" id="KW-1133">Transmembrane helix</keyword>
<reference evidence="9 10" key="1">
    <citation type="journal article" date="2017" name="Genome Med.">
        <title>A novel Ruminococcus gnavus clade enriched in inflammatory bowel disease patients.</title>
        <authorList>
            <person name="Hall A.B."/>
            <person name="Yassour M."/>
            <person name="Sauk J."/>
            <person name="Garner A."/>
            <person name="Jiang X."/>
            <person name="Arthur T."/>
            <person name="Lagoudas G.K."/>
            <person name="Vatanen T."/>
            <person name="Fornelos N."/>
            <person name="Wilson R."/>
            <person name="Bertha M."/>
            <person name="Cohen M."/>
            <person name="Garber J."/>
            <person name="Khalili H."/>
            <person name="Gevers D."/>
            <person name="Ananthakrishnan A.N."/>
            <person name="Kugathasan S."/>
            <person name="Lander E.S."/>
            <person name="Blainey P."/>
            <person name="Vlamakis H."/>
            <person name="Xavier R.J."/>
            <person name="Huttenhower C."/>
        </authorList>
    </citation>
    <scope>NUCLEOTIDE SEQUENCE [LARGE SCALE GENOMIC DNA]</scope>
    <source>
        <strain evidence="9 10">RJX1118</strain>
    </source>
</reference>
<dbReference type="GO" id="GO:0022857">
    <property type="term" value="F:transmembrane transporter activity"/>
    <property type="evidence" value="ECO:0007669"/>
    <property type="project" value="TreeGrafter"/>
</dbReference>
<comment type="caution">
    <text evidence="9">The sequence shown here is derived from an EMBL/GenBank/DDBJ whole genome shotgun (WGS) entry which is preliminary data.</text>
</comment>
<feature type="transmembrane region" description="Helical" evidence="7">
    <location>
        <begin position="274"/>
        <end position="294"/>
    </location>
</feature>
<dbReference type="PANTHER" id="PTHR33362:SF2">
    <property type="entry name" value="TRAP TRANSPORTER LARGE PERMEASE PROTEIN"/>
    <property type="match status" value="1"/>
</dbReference>
<dbReference type="InterPro" id="IPR010656">
    <property type="entry name" value="DctM"/>
</dbReference>
<dbReference type="NCBIfam" id="TIGR00786">
    <property type="entry name" value="dctM"/>
    <property type="match status" value="1"/>
</dbReference>
<evidence type="ECO:0000256" key="4">
    <source>
        <dbReference type="ARBA" id="ARBA00022692"/>
    </source>
</evidence>
<feature type="transmembrane region" description="Helical" evidence="7">
    <location>
        <begin position="396"/>
        <end position="424"/>
    </location>
</feature>
<feature type="domain" description="TRAP C4-dicarboxylate transport system permease DctM subunit" evidence="8">
    <location>
        <begin position="2"/>
        <end position="413"/>
    </location>
</feature>